<keyword evidence="4" id="KW-1185">Reference proteome</keyword>
<dbReference type="InterPro" id="IPR036691">
    <property type="entry name" value="Endo/exonu/phosph_ase_sf"/>
</dbReference>
<dbReference type="eggNOG" id="KOG0620">
    <property type="taxonomic scope" value="Eukaryota"/>
</dbReference>
<dbReference type="OrthoDB" id="412787at2759"/>
<dbReference type="GO" id="GO:0000288">
    <property type="term" value="P:nuclear-transcribed mRNA catabolic process, deadenylation-dependent decay"/>
    <property type="evidence" value="ECO:0007669"/>
    <property type="project" value="TreeGrafter"/>
</dbReference>
<dbReference type="GO" id="GO:0004519">
    <property type="term" value="F:endonuclease activity"/>
    <property type="evidence" value="ECO:0007669"/>
    <property type="project" value="UniProtKB-KW"/>
</dbReference>
<evidence type="ECO:0000313" key="4">
    <source>
        <dbReference type="Proteomes" id="UP000019763"/>
    </source>
</evidence>
<organism evidence="3 4">
    <name type="scientific">Gregarina niphandrodes</name>
    <name type="common">Septate eugregarine</name>
    <dbReference type="NCBI Taxonomy" id="110365"/>
    <lineage>
        <taxon>Eukaryota</taxon>
        <taxon>Sar</taxon>
        <taxon>Alveolata</taxon>
        <taxon>Apicomplexa</taxon>
        <taxon>Conoidasida</taxon>
        <taxon>Gregarinasina</taxon>
        <taxon>Eugregarinorida</taxon>
        <taxon>Gregarinidae</taxon>
        <taxon>Gregarina</taxon>
    </lineage>
</organism>
<comment type="caution">
    <text evidence="3">The sequence shown here is derived from an EMBL/GenBank/DDBJ whole genome shotgun (WGS) entry which is preliminary data.</text>
</comment>
<dbReference type="VEuPathDB" id="CryptoDB:GNI_068330"/>
<dbReference type="AlphaFoldDB" id="A0A023B7M9"/>
<name>A0A023B7M9_GRENI</name>
<dbReference type="Gene3D" id="2.40.50.140">
    <property type="entry name" value="Nucleic acid-binding proteins"/>
    <property type="match status" value="1"/>
</dbReference>
<dbReference type="EMBL" id="AFNH02000514">
    <property type="protein sequence ID" value="EZG67521.1"/>
    <property type="molecule type" value="Genomic_DNA"/>
</dbReference>
<dbReference type="InterPro" id="IPR012340">
    <property type="entry name" value="NA-bd_OB-fold"/>
</dbReference>
<dbReference type="Pfam" id="PF03372">
    <property type="entry name" value="Exo_endo_phos"/>
    <property type="match status" value="1"/>
</dbReference>
<evidence type="ECO:0000313" key="3">
    <source>
        <dbReference type="EMBL" id="EZG67521.1"/>
    </source>
</evidence>
<keyword evidence="1" id="KW-0175">Coiled coil</keyword>
<reference evidence="3" key="1">
    <citation type="submission" date="2013-12" db="EMBL/GenBank/DDBJ databases">
        <authorList>
            <person name="Omoto C.K."/>
            <person name="Sibley D."/>
            <person name="Venepally P."/>
            <person name="Hadjithomas M."/>
            <person name="Karamycheva S."/>
            <person name="Brunk B."/>
            <person name="Roos D."/>
            <person name="Caler E."/>
            <person name="Lorenzi H."/>
        </authorList>
    </citation>
    <scope>NUCLEOTIDE SEQUENCE</scope>
</reference>
<dbReference type="InterPro" id="IPR005135">
    <property type="entry name" value="Endo/exonuclease/phosphatase"/>
</dbReference>
<dbReference type="PANTHER" id="PTHR12121:SF37">
    <property type="entry name" value="2',5'-PHOSPHODIESTERASE 12"/>
    <property type="match status" value="1"/>
</dbReference>
<accession>A0A023B7M9</accession>
<dbReference type="Proteomes" id="UP000019763">
    <property type="component" value="Unassembled WGS sequence"/>
</dbReference>
<proteinExistence type="predicted"/>
<evidence type="ECO:0000256" key="1">
    <source>
        <dbReference type="SAM" id="Coils"/>
    </source>
</evidence>
<dbReference type="eggNOG" id="KOG0728">
    <property type="taxonomic scope" value="Eukaryota"/>
</dbReference>
<feature type="coiled-coil region" evidence="1">
    <location>
        <begin position="627"/>
        <end position="661"/>
    </location>
</feature>
<protein>
    <submittedName>
        <fullName evidence="3">Endonuclease/exonuclease/phosphatase family protein</fullName>
    </submittedName>
</protein>
<dbReference type="InterPro" id="IPR050410">
    <property type="entry name" value="CCR4/nocturin_mRNA_transcr"/>
</dbReference>
<feature type="domain" description="Endonuclease/exonuclease/phosphatase" evidence="2">
    <location>
        <begin position="284"/>
        <end position="555"/>
    </location>
</feature>
<dbReference type="GO" id="GO:0005739">
    <property type="term" value="C:mitochondrion"/>
    <property type="evidence" value="ECO:0007669"/>
    <property type="project" value="TreeGrafter"/>
</dbReference>
<sequence length="697" mass="78193">MIAPAVAATDLPTCAPIGLCLVSQDIEVMELQFYQPVEKYGIQKSVVLKRKLKEPCSQCFGRLRLKLGKYAGVLSATGQNGQILYADAVPGETNELCPQLDVLMSECEEIRTEIASWKVIQNVVPPGVTFSIPQCLFRNHPAIVCTPYYSHMHDLVAEWYCLSREETLKLYPPELGNRLPKTIDVRLPQYSSTVKLGERDPSEFGRLVGTGLIWDVAKDLAIGSNIVVKIKPREDLGIDSWFGITICDHTVLDDPPRSEWVEDRLRSIIPRVVNGDHTIRVCSWNILAPVYAATSFAKEEMFPFCAEEAISYDYRKPLIARHLGLMKADVFCFQEVGVEVFHSLLVPYLDGHEGRFFEKKSKAEEGLAIFVRRDRFRICEQQLFTFKKQFVTNPEYRDICESCDRLWGGDFTGRVLERMSSVVGALRVIDTVTKRDMVIVNSHFYWHPMGSHIRALQAYFAVNEALKMTKERGSLIVAGDMNADNGTAAIDLLQKGYVGPNHPSWAQAVSFKYGGFSASEDNGLPAETSDPTFLPQGPALALPKDRLLASAQLEPLEFTNNIGVFKAVLDWIFSTEESLWSLKGVPVTTIDTHDPSSFSQRSHTAFGRIKNSEKMTGAVAAYYASKIEQLRQVIAEKMSETRRLEAQRNELNLKVRELKEEVSGLLEPASHIGEVVKPMGKEKVLVKVSRTGWVYTP</sequence>
<dbReference type="Gene3D" id="3.60.10.10">
    <property type="entry name" value="Endonuclease/exonuclease/phosphatase"/>
    <property type="match status" value="1"/>
</dbReference>
<gene>
    <name evidence="3" type="ORF">GNI_068330</name>
</gene>
<dbReference type="RefSeq" id="XP_011130218.1">
    <property type="nucleotide sequence ID" value="XM_011131916.1"/>
</dbReference>
<keyword evidence="3" id="KW-0378">Hydrolase</keyword>
<evidence type="ECO:0000259" key="2">
    <source>
        <dbReference type="Pfam" id="PF03372"/>
    </source>
</evidence>
<keyword evidence="3" id="KW-0255">Endonuclease</keyword>
<dbReference type="PANTHER" id="PTHR12121">
    <property type="entry name" value="CARBON CATABOLITE REPRESSOR PROTEIN 4"/>
    <property type="match status" value="1"/>
</dbReference>
<keyword evidence="3" id="KW-0540">Nuclease</keyword>
<dbReference type="GO" id="GO:0000175">
    <property type="term" value="F:3'-5'-RNA exonuclease activity"/>
    <property type="evidence" value="ECO:0007669"/>
    <property type="project" value="TreeGrafter"/>
</dbReference>
<dbReference type="GeneID" id="22912503"/>
<dbReference type="SUPFAM" id="SSF56219">
    <property type="entry name" value="DNase I-like"/>
    <property type="match status" value="1"/>
</dbReference>